<dbReference type="AlphaFoldDB" id="A0A8C7A3Z1"/>
<organism evidence="2 3">
    <name type="scientific">Nothoprocta perdicaria</name>
    <name type="common">Chilean tinamou</name>
    <name type="synonym">Crypturus perdicarius</name>
    <dbReference type="NCBI Taxonomy" id="30464"/>
    <lineage>
        <taxon>Eukaryota</taxon>
        <taxon>Metazoa</taxon>
        <taxon>Chordata</taxon>
        <taxon>Craniata</taxon>
        <taxon>Vertebrata</taxon>
        <taxon>Euteleostomi</taxon>
        <taxon>Archelosauria</taxon>
        <taxon>Archosauria</taxon>
        <taxon>Dinosauria</taxon>
        <taxon>Saurischia</taxon>
        <taxon>Theropoda</taxon>
        <taxon>Coelurosauria</taxon>
        <taxon>Aves</taxon>
        <taxon>Palaeognathae</taxon>
        <taxon>Tinamiformes</taxon>
        <taxon>Tinamidae</taxon>
        <taxon>Nothoprocta</taxon>
    </lineage>
</organism>
<protein>
    <submittedName>
        <fullName evidence="2">Uncharacterized protein</fullName>
    </submittedName>
</protein>
<keyword evidence="3" id="KW-1185">Reference proteome</keyword>
<proteinExistence type="predicted"/>
<dbReference type="Ensembl" id="ENSNPET00000022088.1">
    <property type="protein sequence ID" value="ENSNPEP00000021536.1"/>
    <property type="gene ID" value="ENSNPEG00000015971.1"/>
</dbReference>
<accession>A0A8C7A3Z1</accession>
<dbReference type="Proteomes" id="UP000694420">
    <property type="component" value="Unplaced"/>
</dbReference>
<feature type="region of interest" description="Disordered" evidence="1">
    <location>
        <begin position="1"/>
        <end position="75"/>
    </location>
</feature>
<sequence length="144" mass="15512">MTSWATSASSWCERPRTGPSPVSGAAGRGARGPALSRPHLPRPRSQSCASCRSSSCPTCRSPACTAPSSGSSCAKGERRRCAAWPRSPCPPTATVGTPGSALALQRLHWKGLSPEWMRPWRLRLGFSPVCTRWCRFRLSRCAEA</sequence>
<reference evidence="2" key="2">
    <citation type="submission" date="2025-09" db="UniProtKB">
        <authorList>
            <consortium name="Ensembl"/>
        </authorList>
    </citation>
    <scope>IDENTIFICATION</scope>
</reference>
<feature type="compositionally biased region" description="Polar residues" evidence="1">
    <location>
        <begin position="1"/>
        <end position="10"/>
    </location>
</feature>
<name>A0A8C7A3Z1_NOTPE</name>
<evidence type="ECO:0000313" key="3">
    <source>
        <dbReference type="Proteomes" id="UP000694420"/>
    </source>
</evidence>
<reference evidence="2" key="1">
    <citation type="submission" date="2025-08" db="UniProtKB">
        <authorList>
            <consortium name="Ensembl"/>
        </authorList>
    </citation>
    <scope>IDENTIFICATION</scope>
</reference>
<evidence type="ECO:0000313" key="2">
    <source>
        <dbReference type="Ensembl" id="ENSNPEP00000021536.1"/>
    </source>
</evidence>
<evidence type="ECO:0000256" key="1">
    <source>
        <dbReference type="SAM" id="MobiDB-lite"/>
    </source>
</evidence>
<feature type="compositionally biased region" description="Low complexity" evidence="1">
    <location>
        <begin position="31"/>
        <end position="65"/>
    </location>
</feature>